<feature type="compositionally biased region" description="Polar residues" evidence="1">
    <location>
        <begin position="1"/>
        <end position="40"/>
    </location>
</feature>
<evidence type="ECO:0000256" key="2">
    <source>
        <dbReference type="SAM" id="Phobius"/>
    </source>
</evidence>
<accession>A0ABT4DY38</accession>
<comment type="caution">
    <text evidence="3">The sequence shown here is derived from an EMBL/GenBank/DDBJ whole genome shotgun (WGS) entry which is preliminary data.</text>
</comment>
<evidence type="ECO:0000256" key="1">
    <source>
        <dbReference type="SAM" id="MobiDB-lite"/>
    </source>
</evidence>
<protein>
    <submittedName>
        <fullName evidence="3">Uncharacterized protein</fullName>
    </submittedName>
</protein>
<dbReference type="EMBL" id="JAMDLW010000032">
    <property type="protein sequence ID" value="MCY9522251.1"/>
    <property type="molecule type" value="Genomic_DNA"/>
</dbReference>
<dbReference type="Proteomes" id="UP001207626">
    <property type="component" value="Unassembled WGS sequence"/>
</dbReference>
<keyword evidence="2" id="KW-0812">Transmembrane</keyword>
<keyword evidence="2" id="KW-0472">Membrane</keyword>
<keyword evidence="4" id="KW-1185">Reference proteome</keyword>
<feature type="transmembrane region" description="Helical" evidence="2">
    <location>
        <begin position="119"/>
        <end position="144"/>
    </location>
</feature>
<dbReference type="RefSeq" id="WP_254912235.1">
    <property type="nucleotide sequence ID" value="NZ_JAMDLV010000070.1"/>
</dbReference>
<evidence type="ECO:0000313" key="4">
    <source>
        <dbReference type="Proteomes" id="UP001207626"/>
    </source>
</evidence>
<feature type="transmembrane region" description="Helical" evidence="2">
    <location>
        <begin position="85"/>
        <end position="107"/>
    </location>
</feature>
<keyword evidence="2" id="KW-1133">Transmembrane helix</keyword>
<name>A0ABT4DY38_9BACL</name>
<gene>
    <name evidence="3" type="ORF">M5X09_21775</name>
</gene>
<feature type="region of interest" description="Disordered" evidence="1">
    <location>
        <begin position="1"/>
        <end position="54"/>
    </location>
</feature>
<sequence>MQQRTTGTRLNPPNKSSAYQGNTTGSGQTRTADSQINRVSGAQAAGARTHGDGTRNEHTIVCRKCKSPQIAANKRGYSFANFFKTLGWMALLPLLIIILGMVAINAIMWKTDLPLNDGLISFISVICYFSLSLSLPVSILVGFVGRSEIVNGCMNCGFKWTPGKRK</sequence>
<organism evidence="3 4">
    <name type="scientific">Paenibacillus apiarius</name>
    <dbReference type="NCBI Taxonomy" id="46240"/>
    <lineage>
        <taxon>Bacteria</taxon>
        <taxon>Bacillati</taxon>
        <taxon>Bacillota</taxon>
        <taxon>Bacilli</taxon>
        <taxon>Bacillales</taxon>
        <taxon>Paenibacillaceae</taxon>
        <taxon>Paenibacillus</taxon>
    </lineage>
</organism>
<proteinExistence type="predicted"/>
<evidence type="ECO:0000313" key="3">
    <source>
        <dbReference type="EMBL" id="MCY9522251.1"/>
    </source>
</evidence>
<reference evidence="3 4" key="1">
    <citation type="submission" date="2022-05" db="EMBL/GenBank/DDBJ databases">
        <title>Genome Sequencing of Bee-Associated Microbes.</title>
        <authorList>
            <person name="Dunlap C."/>
        </authorList>
    </citation>
    <scope>NUCLEOTIDE SEQUENCE [LARGE SCALE GENOMIC DNA]</scope>
    <source>
        <strain evidence="3 4">NRRL NRS-1438</strain>
    </source>
</reference>